<dbReference type="PATRIC" id="fig|693979.3.peg.1431"/>
<dbReference type="Proteomes" id="UP000008630">
    <property type="component" value="Chromosome"/>
</dbReference>
<dbReference type="STRING" id="693979.Bache_1349"/>
<gene>
    <name evidence="1" type="ordered locus">Bache_1349</name>
</gene>
<keyword evidence="2" id="KW-1185">Reference proteome</keyword>
<reference key="1">
    <citation type="submission" date="2010-11" db="EMBL/GenBank/DDBJ databases">
        <title>The complete genome of Bacteroides helcogenes P 36-108.</title>
        <authorList>
            <consortium name="US DOE Joint Genome Institute (JGI-PGF)"/>
            <person name="Lucas S."/>
            <person name="Copeland A."/>
            <person name="Lapidus A."/>
            <person name="Bruce D."/>
            <person name="Goodwin L."/>
            <person name="Pitluck S."/>
            <person name="Kyrpides N."/>
            <person name="Mavromatis K."/>
            <person name="Ivanova N."/>
            <person name="Zeytun A."/>
            <person name="Brettin T."/>
            <person name="Detter J.C."/>
            <person name="Tapia R."/>
            <person name="Han C."/>
            <person name="Land M."/>
            <person name="Hauser L."/>
            <person name="Markowitz V."/>
            <person name="Cheng J.-F."/>
            <person name="Hugenholtz P."/>
            <person name="Woyke T."/>
            <person name="Wu D."/>
            <person name="Gronow S."/>
            <person name="Wellnitz S."/>
            <person name="Brambilla E."/>
            <person name="Klenk H.-P."/>
            <person name="Eisen J.A."/>
        </authorList>
    </citation>
    <scope>NUCLEOTIDE SEQUENCE</scope>
    <source>
        <strain>P 36-108</strain>
    </source>
</reference>
<dbReference type="KEGG" id="bhl:Bache_1349"/>
<dbReference type="InterPro" id="IPR011042">
    <property type="entry name" value="6-blade_b-propeller_TolB-like"/>
</dbReference>
<dbReference type="OrthoDB" id="1026594at2"/>
<proteinExistence type="predicted"/>
<name>E6SUJ1_BACT6</name>
<dbReference type="Gene3D" id="2.120.10.30">
    <property type="entry name" value="TolB, C-terminal domain"/>
    <property type="match status" value="1"/>
</dbReference>
<dbReference type="EMBL" id="CP002352">
    <property type="protein sequence ID" value="ADV43355.1"/>
    <property type="molecule type" value="Genomic_DNA"/>
</dbReference>
<dbReference type="eggNOG" id="COG3391">
    <property type="taxonomic scope" value="Bacteria"/>
</dbReference>
<evidence type="ECO:0008006" key="3">
    <source>
        <dbReference type="Google" id="ProtNLM"/>
    </source>
</evidence>
<organism evidence="1 2">
    <name type="scientific">Bacteroides helcogenes (strain ATCC 35417 / DSM 20613 / JCM 6297 / CCUG 15421 / P 36-108)</name>
    <dbReference type="NCBI Taxonomy" id="693979"/>
    <lineage>
        <taxon>Bacteria</taxon>
        <taxon>Pseudomonadati</taxon>
        <taxon>Bacteroidota</taxon>
        <taxon>Bacteroidia</taxon>
        <taxon>Bacteroidales</taxon>
        <taxon>Bacteroidaceae</taxon>
        <taxon>Bacteroides</taxon>
    </lineage>
</organism>
<accession>E6SUJ1</accession>
<dbReference type="Pfam" id="PF17170">
    <property type="entry name" value="DUF5128"/>
    <property type="match status" value="1"/>
</dbReference>
<protein>
    <recommendedName>
        <fullName evidence="3">6-bladed beta-propeller</fullName>
    </recommendedName>
</protein>
<dbReference type="HOGENOM" id="CLU_056133_2_0_10"/>
<evidence type="ECO:0000313" key="2">
    <source>
        <dbReference type="Proteomes" id="UP000008630"/>
    </source>
</evidence>
<sequence length="387" mass="45579">MKSLFLLLIFCTFWACRPVSEEKDSFKEIEKIVINPQVIDNQLDLSEILSDSLDVIALETRDECLISEIDHLEYYKDMIFVSDRVNKKILVFTSNGRYLKSIGKQGAAPGEYVSLGDFSFKGDSVVVQDRYKKNYIIYDLYSTSYREVPYNVFHWEMISFGDCMSLVSNNIESSYGNYNLFEFNLNTAKILGKKLPFKEKDTEKSTFGLKRYASKCDDEAMLIYPLNDTIYTVKKDEIFPSYVISFTERNLPEKLNVDKNQLYRYVHENKFLKGWEYMQNSRKYLLGYYIDDGFKYFIFNKQNLKVNVGKWLVIGFLGNMSFYNFCTTSDNTLYTFLNADILLSNWISIRKNCKNDYYRDKMDRVAEGLNDDSNPVLFRWHFKDVTE</sequence>
<evidence type="ECO:0000313" key="1">
    <source>
        <dbReference type="EMBL" id="ADV43355.1"/>
    </source>
</evidence>
<dbReference type="RefSeq" id="WP_013546949.1">
    <property type="nucleotide sequence ID" value="NC_014933.1"/>
</dbReference>
<dbReference type="AlphaFoldDB" id="E6SUJ1"/>
<reference evidence="1 2" key="2">
    <citation type="journal article" date="2011" name="Stand. Genomic Sci.">
        <title>Complete genome sequence of Bacteroides helcogenes type strain (P 36-108).</title>
        <authorList>
            <person name="Pati A."/>
            <person name="Gronow S."/>
            <person name="Zeytun A."/>
            <person name="Lapidus A."/>
            <person name="Nolan M."/>
            <person name="Hammon N."/>
            <person name="Deshpande S."/>
            <person name="Cheng J.F."/>
            <person name="Tapia R."/>
            <person name="Han C."/>
            <person name="Goodwin L."/>
            <person name="Pitluck S."/>
            <person name="Liolios K."/>
            <person name="Pagani I."/>
            <person name="Ivanova N."/>
            <person name="Mavromatis K."/>
            <person name="Chen A."/>
            <person name="Palaniappan K."/>
            <person name="Land M."/>
            <person name="Hauser L."/>
            <person name="Chang Y.J."/>
            <person name="Jeffries C.D."/>
            <person name="Detter J.C."/>
            <person name="Brambilla E."/>
            <person name="Rohde M."/>
            <person name="Goker M."/>
            <person name="Woyke T."/>
            <person name="Bristow J."/>
            <person name="Eisen J.A."/>
            <person name="Markowitz V."/>
            <person name="Hugenholtz P."/>
            <person name="Kyrpides N.C."/>
            <person name="Klenk H.P."/>
            <person name="Lucas S."/>
        </authorList>
    </citation>
    <scope>NUCLEOTIDE SEQUENCE [LARGE SCALE GENOMIC DNA]</scope>
    <source>
        <strain evidence="2">ATCC 35417 / DSM 20613 / JCM 6297 / CCUG 15421 / P 36-108</strain>
    </source>
</reference>